<evidence type="ECO:0000313" key="3">
    <source>
        <dbReference type="Proteomes" id="UP000519439"/>
    </source>
</evidence>
<evidence type="ECO:0000313" key="2">
    <source>
        <dbReference type="EMBL" id="MBB4041951.1"/>
    </source>
</evidence>
<evidence type="ECO:0000259" key="1">
    <source>
        <dbReference type="PROSITE" id="PS50106"/>
    </source>
</evidence>
<dbReference type="PANTHER" id="PTHR43265">
    <property type="entry name" value="ESTERASE ESTD"/>
    <property type="match status" value="1"/>
</dbReference>
<dbReference type="InterPro" id="IPR036034">
    <property type="entry name" value="PDZ_sf"/>
</dbReference>
<comment type="caution">
    <text evidence="2">The sequence shown here is derived from an EMBL/GenBank/DDBJ whole genome shotgun (WGS) entry which is preliminary data.</text>
</comment>
<protein>
    <recommendedName>
        <fullName evidence="1">PDZ domain-containing protein</fullName>
    </recommendedName>
</protein>
<dbReference type="Gene3D" id="3.40.50.1820">
    <property type="entry name" value="alpha/beta hydrolase"/>
    <property type="match status" value="1"/>
</dbReference>
<dbReference type="InterPro" id="IPR022742">
    <property type="entry name" value="Hydrolase_4"/>
</dbReference>
<dbReference type="InterPro" id="IPR053145">
    <property type="entry name" value="AB_hydrolase_Est10"/>
</dbReference>
<dbReference type="AlphaFoldDB" id="A0A7W6IIZ8"/>
<reference evidence="2 3" key="1">
    <citation type="submission" date="2020-08" db="EMBL/GenBank/DDBJ databases">
        <title>Genomic Encyclopedia of Type Strains, Phase IV (KMG-IV): sequencing the most valuable type-strain genomes for metagenomic binning, comparative biology and taxonomic classification.</title>
        <authorList>
            <person name="Goeker M."/>
        </authorList>
    </citation>
    <scope>NUCLEOTIDE SEQUENCE [LARGE SCALE GENOMIC DNA]</scope>
    <source>
        <strain evidence="2 3">DSM 15743</strain>
    </source>
</reference>
<dbReference type="Pfam" id="PF13180">
    <property type="entry name" value="PDZ_2"/>
    <property type="match status" value="1"/>
</dbReference>
<dbReference type="GO" id="GO:0052689">
    <property type="term" value="F:carboxylic ester hydrolase activity"/>
    <property type="evidence" value="ECO:0007669"/>
    <property type="project" value="TreeGrafter"/>
</dbReference>
<dbReference type="SMART" id="SM00228">
    <property type="entry name" value="PDZ"/>
    <property type="match status" value="1"/>
</dbReference>
<dbReference type="SUPFAM" id="SSF53474">
    <property type="entry name" value="alpha/beta-Hydrolases"/>
    <property type="match status" value="1"/>
</dbReference>
<proteinExistence type="predicted"/>
<dbReference type="PANTHER" id="PTHR43265:SF1">
    <property type="entry name" value="ESTERASE ESTD"/>
    <property type="match status" value="1"/>
</dbReference>
<dbReference type="SUPFAM" id="SSF50156">
    <property type="entry name" value="PDZ domain-like"/>
    <property type="match status" value="1"/>
</dbReference>
<organism evidence="2 3">
    <name type="scientific">Microvirga flocculans</name>
    <dbReference type="NCBI Taxonomy" id="217168"/>
    <lineage>
        <taxon>Bacteria</taxon>
        <taxon>Pseudomonadati</taxon>
        <taxon>Pseudomonadota</taxon>
        <taxon>Alphaproteobacteria</taxon>
        <taxon>Hyphomicrobiales</taxon>
        <taxon>Methylobacteriaceae</taxon>
        <taxon>Microvirga</taxon>
    </lineage>
</organism>
<dbReference type="CDD" id="cd06779">
    <property type="entry name" value="cpPDZ_Deg_HtrA-like"/>
    <property type="match status" value="1"/>
</dbReference>
<accession>A0A7W6IIZ8</accession>
<dbReference type="PROSITE" id="PS50106">
    <property type="entry name" value="PDZ"/>
    <property type="match status" value="1"/>
</dbReference>
<feature type="domain" description="PDZ" evidence="1">
    <location>
        <begin position="12"/>
        <end position="77"/>
    </location>
</feature>
<dbReference type="Proteomes" id="UP000519439">
    <property type="component" value="Unassembled WGS sequence"/>
</dbReference>
<gene>
    <name evidence="2" type="ORF">GGR34_003635</name>
</gene>
<sequence>MASVPETMRAGGLVPSGEGLLIERVIPGSTAQKAGLQARDILLKLDQAPVRSSSDVVGAVRKKRAGDSVNLSLVRDGKVFEQQVSLIGFPPESSQDFETLYEAVESEGALRRTIITKPKGAERRPAILFVGGIGCYSMDYPFNEKTPYRQILADLTRQGFATMRVEKTGMGDSMGEPCMMANLDTEVAGYVAGLKDLKAKPYVDPDKVFIVGHSIGGIVGPLVAEKIPVRGLAVAETVGSTWFEYELINRRRQLKLEGMPLAKIGAQMQLKQWCMHHLLIEKTPRAQVLEKRPACAEEMKIPSSDAYLQQIAAIDYADLWTRLKPETLLIYGRADFITSAEEHQEILAAINAVRPGAATYVEIPDMDHAFYRMKNQAESFHMRRDDQEGETHPDVSRIIGEWLKAKAG</sequence>
<name>A0A7W6IIZ8_9HYPH</name>
<dbReference type="InterPro" id="IPR001478">
    <property type="entry name" value="PDZ"/>
</dbReference>
<dbReference type="EMBL" id="JACIDC010000017">
    <property type="protein sequence ID" value="MBB4041951.1"/>
    <property type="molecule type" value="Genomic_DNA"/>
</dbReference>
<dbReference type="Pfam" id="PF12146">
    <property type="entry name" value="Hydrolase_4"/>
    <property type="match status" value="1"/>
</dbReference>
<dbReference type="Gene3D" id="2.30.42.10">
    <property type="match status" value="1"/>
</dbReference>
<dbReference type="InterPro" id="IPR029058">
    <property type="entry name" value="AB_hydrolase_fold"/>
</dbReference>
<keyword evidence="3" id="KW-1185">Reference proteome</keyword>